<dbReference type="InterPro" id="IPR036514">
    <property type="entry name" value="SGNH_hydro_sf"/>
</dbReference>
<sequence>MSKLKLLLCIVFISIGFSGYAAITLPYFFSSNMVVQRDKPVKIWGTAAKNESITVSFNQQHAKVKANAKGEWLVTLQPMAWGGPFEMTITGKKETKTFTNVLIGDVWICSGQSNMEWPLGDVSNTATEVPASSFPNIRLFTVEKDMAMAPKTNVKQAAWQVCGPESSRYFSAVGYFFGKQLHKDLNIPIGLINTSWGGTNIQTWTSWDLIKERPEYKNADVNAYAASMNGIDERKAQFNTALQNDKGSAEKWYNNNVIGWKPIMQPASYESSEIGNADGIVWFKKEFDVNDLPANAHIVLSLGPVDDIDSTYLNGQLVGTGRVWNQDRVYTIPTGNLKKGKNTLVIKVVDGGGGGGLTGNADQLYIEVEGAKIPLAGQWQYKPSVLSTEFGLKELGPNAFPSQLYNAMIAPLIQFAIKGAIWYQGESNADEAAKYKTLFPAMIRNWRSKWGYDFPFIWVQLANFMAAVPEPVESAWAELRDAQHSALSLPQTGEAVIIDIGEAKDIHPRNKKDVGYRLALAAEKVAYNKDLVHSGPVYRSMQVQGDKIILTFDHIGNGLVAKDKYAYLRGFTIAGEDKKFVWAQAQIVGNTIVVHNAFVKKPVAVRYAWANNPDDANLYNADGLPASPFRTDNWIMITEGKSIY</sequence>
<accession>A0ABW6A0H5</accession>
<evidence type="ECO:0000313" key="3">
    <source>
        <dbReference type="EMBL" id="MFD2918780.1"/>
    </source>
</evidence>
<protein>
    <submittedName>
        <fullName evidence="3">Sialate O-acetylesterase</fullName>
    </submittedName>
</protein>
<dbReference type="RefSeq" id="WP_386095303.1">
    <property type="nucleotide sequence ID" value="NZ_JBHUOZ010000001.1"/>
</dbReference>
<dbReference type="SUPFAM" id="SSF49785">
    <property type="entry name" value="Galactose-binding domain-like"/>
    <property type="match status" value="1"/>
</dbReference>
<comment type="caution">
    <text evidence="3">The sequence shown here is derived from an EMBL/GenBank/DDBJ whole genome shotgun (WGS) entry which is preliminary data.</text>
</comment>
<evidence type="ECO:0000313" key="4">
    <source>
        <dbReference type="Proteomes" id="UP001597511"/>
    </source>
</evidence>
<dbReference type="Proteomes" id="UP001597511">
    <property type="component" value="Unassembled WGS sequence"/>
</dbReference>
<dbReference type="Pfam" id="PF03629">
    <property type="entry name" value="SASA"/>
    <property type="match status" value="2"/>
</dbReference>
<dbReference type="InterPro" id="IPR005181">
    <property type="entry name" value="SASA"/>
</dbReference>
<gene>
    <name evidence="3" type="ORF">ACFS6H_03595</name>
</gene>
<dbReference type="Gene3D" id="3.40.50.1110">
    <property type="entry name" value="SGNH hydrolase"/>
    <property type="match status" value="2"/>
</dbReference>
<feature type="domain" description="Sialate O-acetylesterase" evidence="2">
    <location>
        <begin position="105"/>
        <end position="217"/>
    </location>
</feature>
<keyword evidence="1" id="KW-0378">Hydrolase</keyword>
<reference evidence="4" key="1">
    <citation type="journal article" date="2019" name="Int. J. Syst. Evol. Microbiol.">
        <title>The Global Catalogue of Microorganisms (GCM) 10K type strain sequencing project: providing services to taxonomists for standard genome sequencing and annotation.</title>
        <authorList>
            <consortium name="The Broad Institute Genomics Platform"/>
            <consortium name="The Broad Institute Genome Sequencing Center for Infectious Disease"/>
            <person name="Wu L."/>
            <person name="Ma J."/>
        </authorList>
    </citation>
    <scope>NUCLEOTIDE SEQUENCE [LARGE SCALE GENOMIC DNA]</scope>
    <source>
        <strain evidence="4">KCTC 23299</strain>
    </source>
</reference>
<proteinExistence type="predicted"/>
<feature type="domain" description="Sialate O-acetylesterase" evidence="2">
    <location>
        <begin position="402"/>
        <end position="492"/>
    </location>
</feature>
<evidence type="ECO:0000256" key="1">
    <source>
        <dbReference type="ARBA" id="ARBA00022801"/>
    </source>
</evidence>
<dbReference type="InterPro" id="IPR008979">
    <property type="entry name" value="Galactose-bd-like_sf"/>
</dbReference>
<dbReference type="InterPro" id="IPR039329">
    <property type="entry name" value="SIAE"/>
</dbReference>
<dbReference type="PANTHER" id="PTHR22901:SF0">
    <property type="entry name" value="SIALATE O-ACETYLESTERASE"/>
    <property type="match status" value="1"/>
</dbReference>
<dbReference type="PANTHER" id="PTHR22901">
    <property type="entry name" value="SIALATE O-ACETYLESTERASE"/>
    <property type="match status" value="1"/>
</dbReference>
<name>A0ABW6A0H5_9BACT</name>
<dbReference type="SUPFAM" id="SSF52266">
    <property type="entry name" value="SGNH hydrolase"/>
    <property type="match status" value="1"/>
</dbReference>
<evidence type="ECO:0000259" key="2">
    <source>
        <dbReference type="Pfam" id="PF03629"/>
    </source>
</evidence>
<dbReference type="EMBL" id="JBHUOZ010000001">
    <property type="protein sequence ID" value="MFD2918780.1"/>
    <property type="molecule type" value="Genomic_DNA"/>
</dbReference>
<organism evidence="3 4">
    <name type="scientific">Terrimonas rubra</name>
    <dbReference type="NCBI Taxonomy" id="1035890"/>
    <lineage>
        <taxon>Bacteria</taxon>
        <taxon>Pseudomonadati</taxon>
        <taxon>Bacteroidota</taxon>
        <taxon>Chitinophagia</taxon>
        <taxon>Chitinophagales</taxon>
        <taxon>Chitinophagaceae</taxon>
        <taxon>Terrimonas</taxon>
    </lineage>
</organism>
<keyword evidence="4" id="KW-1185">Reference proteome</keyword>